<protein>
    <recommendedName>
        <fullName evidence="4">Aminoglycoside N(3)-acetyltransferase</fullName>
        <ecNumber evidence="4">2.3.1.-</ecNumber>
    </recommendedName>
</protein>
<reference evidence="5" key="1">
    <citation type="submission" date="2020-10" db="EMBL/GenBank/DDBJ databases">
        <title>Sequencing the genomes of 1000 actinobacteria strains.</title>
        <authorList>
            <person name="Klenk H.-P."/>
        </authorList>
    </citation>
    <scope>NUCLEOTIDE SEQUENCE</scope>
    <source>
        <strain evidence="5">DSM 45354</strain>
    </source>
</reference>
<proteinExistence type="inferred from homology"/>
<evidence type="ECO:0000256" key="4">
    <source>
        <dbReference type="RuleBase" id="RU365031"/>
    </source>
</evidence>
<keyword evidence="2 4" id="KW-0808">Transferase</keyword>
<evidence type="ECO:0000313" key="5">
    <source>
        <dbReference type="EMBL" id="MBE1607007.1"/>
    </source>
</evidence>
<dbReference type="EC" id="2.3.1.-" evidence="4"/>
<evidence type="ECO:0000313" key="6">
    <source>
        <dbReference type="Proteomes" id="UP000638648"/>
    </source>
</evidence>
<dbReference type="InterPro" id="IPR028345">
    <property type="entry name" value="Antibiotic_NAT-like"/>
</dbReference>
<dbReference type="AlphaFoldDB" id="A0A927R8Q8"/>
<gene>
    <name evidence="5" type="ORF">HEB94_003855</name>
</gene>
<dbReference type="RefSeq" id="WP_192751019.1">
    <property type="nucleotide sequence ID" value="NZ_BAABJL010000151.1"/>
</dbReference>
<dbReference type="EMBL" id="JADBEM010000001">
    <property type="protein sequence ID" value="MBE1607007.1"/>
    <property type="molecule type" value="Genomic_DNA"/>
</dbReference>
<keyword evidence="4" id="KW-0046">Antibiotic resistance</keyword>
<organism evidence="5 6">
    <name type="scientific">Actinopolymorpha pittospori</name>
    <dbReference type="NCBI Taxonomy" id="648752"/>
    <lineage>
        <taxon>Bacteria</taxon>
        <taxon>Bacillati</taxon>
        <taxon>Actinomycetota</taxon>
        <taxon>Actinomycetes</taxon>
        <taxon>Propionibacteriales</taxon>
        <taxon>Actinopolymorphaceae</taxon>
        <taxon>Actinopolymorpha</taxon>
    </lineage>
</organism>
<evidence type="ECO:0000256" key="3">
    <source>
        <dbReference type="ARBA" id="ARBA00023315"/>
    </source>
</evidence>
<name>A0A927R8Q8_9ACTN</name>
<sequence>MVDAEQIGSALTLLGLRPGHHVLVHSSLSSMGHVVGGAPTVVRALLDVVGAEGTVLAPTLTGHEHIGPHEEVVFDLVGSRAWTGAIAETVRTWDGARRSVHPTHSVAAVGAAARRLTEGHEDCVTPCGPGSPYARLAADPDAVILLLGCGHESNTTLHHVEEVTGSDYHLQPLPVHAVLHVGDRTERRDYWVHRYGTPRNFSAIEPLLAQRGLQTLGPVGAATARLMPVGSLVSLGTEVLRAAPGFFVRDAPARG</sequence>
<dbReference type="Proteomes" id="UP000638648">
    <property type="component" value="Unassembled WGS sequence"/>
</dbReference>
<comment type="caution">
    <text evidence="5">The sequence shown here is derived from an EMBL/GenBank/DDBJ whole genome shotgun (WGS) entry which is preliminary data.</text>
</comment>
<dbReference type="GO" id="GO:0046677">
    <property type="term" value="P:response to antibiotic"/>
    <property type="evidence" value="ECO:0007669"/>
    <property type="project" value="UniProtKB-KW"/>
</dbReference>
<evidence type="ECO:0000256" key="1">
    <source>
        <dbReference type="ARBA" id="ARBA00006383"/>
    </source>
</evidence>
<dbReference type="InterPro" id="IPR003679">
    <property type="entry name" value="Amioglycoside_AcTrfase"/>
</dbReference>
<comment type="similarity">
    <text evidence="1 4">Belongs to the antibiotic N-acetyltransferase family.</text>
</comment>
<dbReference type="SUPFAM" id="SSF110710">
    <property type="entry name" value="TTHA0583/YokD-like"/>
    <property type="match status" value="1"/>
</dbReference>
<dbReference type="PANTHER" id="PTHR11104">
    <property type="entry name" value="AMINOGLYCOSIDE N3-ACETYLTRANSFERASE"/>
    <property type="match status" value="1"/>
</dbReference>
<dbReference type="PANTHER" id="PTHR11104:SF0">
    <property type="entry name" value="SPBETA PROPHAGE-DERIVED AMINOGLYCOSIDE N(3')-ACETYLTRANSFERASE-LIKE PROTEIN YOKD"/>
    <property type="match status" value="1"/>
</dbReference>
<keyword evidence="6" id="KW-1185">Reference proteome</keyword>
<evidence type="ECO:0000256" key="2">
    <source>
        <dbReference type="ARBA" id="ARBA00022679"/>
    </source>
</evidence>
<keyword evidence="3 4" id="KW-0012">Acyltransferase</keyword>
<accession>A0A927R8Q8</accession>
<dbReference type="GO" id="GO:0046353">
    <property type="term" value="F:aminoglycoside 3-N-acetyltransferase activity"/>
    <property type="evidence" value="ECO:0007669"/>
    <property type="project" value="UniProtKB-EC"/>
</dbReference>
<dbReference type="Pfam" id="PF02522">
    <property type="entry name" value="Antibiotic_NAT"/>
    <property type="match status" value="1"/>
</dbReference>
<comment type="catalytic activity">
    <reaction evidence="4">
        <text>a 2-deoxystreptamine antibiotic + acetyl-CoA = an N(3)-acetyl-2-deoxystreptamine antibiotic + CoA + H(+)</text>
        <dbReference type="Rhea" id="RHEA:12665"/>
        <dbReference type="ChEBI" id="CHEBI:15378"/>
        <dbReference type="ChEBI" id="CHEBI:57287"/>
        <dbReference type="ChEBI" id="CHEBI:57288"/>
        <dbReference type="ChEBI" id="CHEBI:57921"/>
        <dbReference type="ChEBI" id="CHEBI:77452"/>
        <dbReference type="EC" id="2.3.1.81"/>
    </reaction>
</comment>